<organism evidence="1 2">
    <name type="scientific">Panagrolaimus sp. PS1159</name>
    <dbReference type="NCBI Taxonomy" id="55785"/>
    <lineage>
        <taxon>Eukaryota</taxon>
        <taxon>Metazoa</taxon>
        <taxon>Ecdysozoa</taxon>
        <taxon>Nematoda</taxon>
        <taxon>Chromadorea</taxon>
        <taxon>Rhabditida</taxon>
        <taxon>Tylenchina</taxon>
        <taxon>Panagrolaimomorpha</taxon>
        <taxon>Panagrolaimoidea</taxon>
        <taxon>Panagrolaimidae</taxon>
        <taxon>Panagrolaimus</taxon>
    </lineage>
</organism>
<dbReference type="WBParaSite" id="PS1159_v2.g7451.t1">
    <property type="protein sequence ID" value="PS1159_v2.g7451.t1"/>
    <property type="gene ID" value="PS1159_v2.g7451"/>
</dbReference>
<evidence type="ECO:0000313" key="2">
    <source>
        <dbReference type="WBParaSite" id="PS1159_v2.g7451.t1"/>
    </source>
</evidence>
<reference evidence="2" key="1">
    <citation type="submission" date="2022-11" db="UniProtKB">
        <authorList>
            <consortium name="WormBaseParasite"/>
        </authorList>
    </citation>
    <scope>IDENTIFICATION</scope>
</reference>
<name>A0AC35GQB8_9BILA</name>
<evidence type="ECO:0000313" key="1">
    <source>
        <dbReference type="Proteomes" id="UP000887580"/>
    </source>
</evidence>
<dbReference type="Proteomes" id="UP000887580">
    <property type="component" value="Unplaced"/>
</dbReference>
<proteinExistence type="predicted"/>
<protein>
    <submittedName>
        <fullName evidence="2">Vps72/YL1 N-terminal domain-containing protein</fullName>
    </submittedName>
</protein>
<sequence length="280" mass="32849">MPRSTPRGRKRKIKEVEDRELSEDIFETAEKSNDESSNESNNESSSDEFEFESLASTRARRSAAGTKMQELIEQQKQKDAKEMVQSEEVYKDFFDVENDEDFEADNEVIKSESEVDSDFDEDEVDDDPEDAGELELRSERRAQSSTNTDKARKKRERMMKELATSLLVEDNVVDDKTHARYIREAKLVAKKNQEDLRRIELELEKQRNETLESLRPKEKIERTDVIRTKEYFDENGERIRQIFIPNDSIHVWTPSEVWQSRQHLLPPKPLGFDKLPSEKA</sequence>
<accession>A0AC35GQB8</accession>